<accession>A0AAV7IYI0</accession>
<feature type="region of interest" description="Disordered" evidence="1">
    <location>
        <begin position="92"/>
        <end position="115"/>
    </location>
</feature>
<comment type="caution">
    <text evidence="2">The sequence shown here is derived from an EMBL/GenBank/DDBJ whole genome shotgun (WGS) entry which is preliminary data.</text>
</comment>
<reference evidence="2 3" key="1">
    <citation type="journal article" date="2021" name="J. Hered.">
        <title>A chromosome-level genome assembly of the parasitoid wasp, Cotesia glomerata (Hymenoptera: Braconidae).</title>
        <authorList>
            <person name="Pinto B.J."/>
            <person name="Weis J.J."/>
            <person name="Gamble T."/>
            <person name="Ode P.J."/>
            <person name="Paul R."/>
            <person name="Zaspel J.M."/>
        </authorList>
    </citation>
    <scope>NUCLEOTIDE SEQUENCE [LARGE SCALE GENOMIC DNA]</scope>
    <source>
        <strain evidence="2">CgM1</strain>
    </source>
</reference>
<dbReference type="EMBL" id="JAHXZJ010000374">
    <property type="protein sequence ID" value="KAH0561133.1"/>
    <property type="molecule type" value="Genomic_DNA"/>
</dbReference>
<sequence>MPLASDICAVCRRSGKSLFSCITCQQFYHASCLREYVLKLSPNNCCARSLQSSLINTRSRSGSIKSSNSHPVAFSSSKTKLASLTGIISKNSASKKPVGHSTSRHSSTSSIKSAVTSPVTPISPLVPWPPISDSVFEQQDTSSMSQMTEMPQTGEITPVDKTPEETVAFPEHWETKSLDEKLTSFMEVFLKSTGSMTQKIDNLSTRLDILQGNVAVNTVSIKELNEDFTAFKNTTRENTKSINAELTKLKNAVSVGSHATSPSASELVVSGIPEVIATKLSPDEVTMCVFDSLKVSNLKSDILTVRKLEKKRQQNNSGNKQKATYTHSIARRYPNEALLTPYPSVARLLRNIRRQITFPVINTLGELIQALYSQLLSHFRYYSDQQSLQFFNFADNAVIICAPWLISTLNSETIYVTSTSRSAVNVNGVRLLTTVSVNYINHVFPVAFVVWSRRDDQICSNFSDTLRQLFQGNAPRTIYTDFDLLPYLRCTFQGSQLIGTYESYCRILYQRALELDVETHLNDHDNFLRNCMNLILLPADVANGMFNNMITNLNAPELNDFINYLQNEWIENENFVSFYEDFAPLNNVSILISNVISHRFEEHSSPKEFIQQIIWFFYAAKDDSTRLAANRAAFVTRFPLSTGYCLKRDLMRIQWTSLRNRRIDGTVFLERMLAIHESHYNDMMHIFTVMIDEQLVINGLHIHHNRVNMICHPCLHVQMCSQYARQIRQAKPANGPLLCPFCNSQAEFHEARLRNDLDADGFPLMICELCNTHRVNIICTNCFALRICNNCLVIRREENDVIGNICPTCEEEAELRRGFFS</sequence>
<dbReference type="AlphaFoldDB" id="A0AAV7IYI0"/>
<name>A0AAV7IYI0_COTGL</name>
<evidence type="ECO:0008006" key="4">
    <source>
        <dbReference type="Google" id="ProtNLM"/>
    </source>
</evidence>
<evidence type="ECO:0000256" key="1">
    <source>
        <dbReference type="SAM" id="MobiDB-lite"/>
    </source>
</evidence>
<evidence type="ECO:0000313" key="2">
    <source>
        <dbReference type="EMBL" id="KAH0561133.1"/>
    </source>
</evidence>
<proteinExistence type="predicted"/>
<feature type="compositionally biased region" description="Low complexity" evidence="1">
    <location>
        <begin position="100"/>
        <end position="115"/>
    </location>
</feature>
<protein>
    <recommendedName>
        <fullName evidence="4">Phorbol-ester/DAG-type domain-containing protein</fullName>
    </recommendedName>
</protein>
<evidence type="ECO:0000313" key="3">
    <source>
        <dbReference type="Proteomes" id="UP000826195"/>
    </source>
</evidence>
<organism evidence="2 3">
    <name type="scientific">Cotesia glomerata</name>
    <name type="common">Lepidopteran parasitic wasp</name>
    <name type="synonym">Apanteles glomeratus</name>
    <dbReference type="NCBI Taxonomy" id="32391"/>
    <lineage>
        <taxon>Eukaryota</taxon>
        <taxon>Metazoa</taxon>
        <taxon>Ecdysozoa</taxon>
        <taxon>Arthropoda</taxon>
        <taxon>Hexapoda</taxon>
        <taxon>Insecta</taxon>
        <taxon>Pterygota</taxon>
        <taxon>Neoptera</taxon>
        <taxon>Endopterygota</taxon>
        <taxon>Hymenoptera</taxon>
        <taxon>Apocrita</taxon>
        <taxon>Ichneumonoidea</taxon>
        <taxon>Braconidae</taxon>
        <taxon>Microgastrinae</taxon>
        <taxon>Cotesia</taxon>
    </lineage>
</organism>
<dbReference type="Proteomes" id="UP000826195">
    <property type="component" value="Unassembled WGS sequence"/>
</dbReference>
<keyword evidence="3" id="KW-1185">Reference proteome</keyword>
<gene>
    <name evidence="2" type="ORF">KQX54_013502</name>
</gene>